<name>A0A3L6N1Z8_FUSOX</name>
<protein>
    <recommendedName>
        <fullName evidence="3">Glycosyl transferase family 1 domain-containing protein</fullName>
    </recommendedName>
</protein>
<evidence type="ECO:0000313" key="2">
    <source>
        <dbReference type="Proteomes" id="UP000270866"/>
    </source>
</evidence>
<accession>A0A3L6N1Z8</accession>
<dbReference type="EMBL" id="MRCU01000010">
    <property type="protein sequence ID" value="RKK10403.1"/>
    <property type="molecule type" value="Genomic_DNA"/>
</dbReference>
<reference evidence="1 2" key="1">
    <citation type="journal article" date="2018" name="Sci. Rep.">
        <title>Characterisation of pathogen-specific regions and novel effector candidates in Fusarium oxysporum f. sp. cepae.</title>
        <authorList>
            <person name="Armitage A.D."/>
            <person name="Taylor A."/>
            <person name="Sobczyk M.K."/>
            <person name="Baxter L."/>
            <person name="Greenfield B.P."/>
            <person name="Bates H.J."/>
            <person name="Wilson F."/>
            <person name="Jackson A.C."/>
            <person name="Ott S."/>
            <person name="Harrison R.J."/>
            <person name="Clarkson J.P."/>
        </authorList>
    </citation>
    <scope>NUCLEOTIDE SEQUENCE [LARGE SCALE GENOMIC DNA]</scope>
    <source>
        <strain evidence="1 2">FoC_Fus2</strain>
    </source>
</reference>
<dbReference type="AlphaFoldDB" id="A0A3L6N1Z8"/>
<dbReference type="Proteomes" id="UP000270866">
    <property type="component" value="Unassembled WGS sequence"/>
</dbReference>
<comment type="caution">
    <text evidence="1">The sequence shown here is derived from an EMBL/GenBank/DDBJ whole genome shotgun (WGS) entry which is preliminary data.</text>
</comment>
<proteinExistence type="predicted"/>
<evidence type="ECO:0000313" key="1">
    <source>
        <dbReference type="EMBL" id="RKK10403.1"/>
    </source>
</evidence>
<gene>
    <name evidence="1" type="ORF">BFJ65_g14403</name>
</gene>
<organism evidence="1 2">
    <name type="scientific">Fusarium oxysporum f. sp. cepae</name>
    <dbReference type="NCBI Taxonomy" id="396571"/>
    <lineage>
        <taxon>Eukaryota</taxon>
        <taxon>Fungi</taxon>
        <taxon>Dikarya</taxon>
        <taxon>Ascomycota</taxon>
        <taxon>Pezizomycotina</taxon>
        <taxon>Sordariomycetes</taxon>
        <taxon>Hypocreomycetidae</taxon>
        <taxon>Hypocreales</taxon>
        <taxon>Nectriaceae</taxon>
        <taxon>Fusarium</taxon>
        <taxon>Fusarium oxysporum species complex</taxon>
    </lineage>
</organism>
<evidence type="ECO:0008006" key="3">
    <source>
        <dbReference type="Google" id="ProtNLM"/>
    </source>
</evidence>
<sequence length="430" mass="48745">MQAQLGPIEPEGSFDCDRIKKYTQFTLISDTCTLLLLTFYQFSFLTTSNYRIPGSPFVSKKVKVSVIESKGCHNEVSASFLSALGQLSECNSNVFLAAQRFGIDSIYKLIPGADNRKLVTDDEFRPQYFESEITAEPDIVLSVTSEYDLIDAKLKPTFAHLLHNTSSILFATVHHGNEWTDDRRFQAVKPWIKAKRLRFITLSDHVTNYMTGIVKRWATKMEAHDVPISTFPPVFTIPTAPIKNEATLRFAMQGDLVVDRRPNRDYEGTFKRFAKLYSTGQAIELHVVGNGDLLKVPDEAKDRIKFHRGLPYPEFYEVLHSATAMLPAFASHEYVESKASSTIAASLIVGSPLIADDGLLNAYRFLRRDDVYYRERGEDEIDVVERIAKLPEQDRLAKAEGLRGKNELLTKQGGDLFRKWISESRKRLEG</sequence>